<dbReference type="InterPro" id="IPR001179">
    <property type="entry name" value="PPIase_FKBP_dom"/>
</dbReference>
<dbReference type="Gene3D" id="1.25.40.10">
    <property type="entry name" value="Tetratricopeptide repeat domain"/>
    <property type="match status" value="1"/>
</dbReference>
<protein>
    <recommendedName>
        <fullName evidence="9">peptidylprolyl isomerase</fullName>
        <ecNumber evidence="9">5.2.1.8</ecNumber>
    </recommendedName>
</protein>
<dbReference type="InterPro" id="IPR011990">
    <property type="entry name" value="TPR-like_helical_dom_sf"/>
</dbReference>
<dbReference type="InterPro" id="IPR040165">
    <property type="entry name" value="Diminuto-like"/>
</dbReference>
<dbReference type="OrthoDB" id="415825at2759"/>
<proteinExistence type="predicted"/>
<dbReference type="RefSeq" id="XP_004998466.1">
    <property type="nucleotide sequence ID" value="XM_004998409.1"/>
</dbReference>
<dbReference type="GO" id="GO:0003755">
    <property type="term" value="F:peptidyl-prolyl cis-trans isomerase activity"/>
    <property type="evidence" value="ECO:0007669"/>
    <property type="project" value="UniProtKB-KW"/>
</dbReference>
<keyword evidence="3 11" id="KW-0812">Transmembrane</keyword>
<evidence type="ECO:0000313" key="14">
    <source>
        <dbReference type="EMBL" id="EGD76291.1"/>
    </source>
</evidence>
<keyword evidence="5" id="KW-0560">Oxidoreductase</keyword>
<accession>F2TY32</accession>
<comment type="subcellular location">
    <subcellularLocation>
        <location evidence="2">Membrane</location>
        <topology evidence="2">Single-pass membrane protein</topology>
    </subcellularLocation>
</comment>
<dbReference type="Gene3D" id="3.10.50.40">
    <property type="match status" value="2"/>
</dbReference>
<keyword evidence="10" id="KW-0175">Coiled coil</keyword>
<dbReference type="SUPFAM" id="SSF48452">
    <property type="entry name" value="TPR-like"/>
    <property type="match status" value="1"/>
</dbReference>
<name>F2TY32_SALR5</name>
<keyword evidence="8 9" id="KW-0413">Isomerase</keyword>
<evidence type="ECO:0000256" key="11">
    <source>
        <dbReference type="SAM" id="Phobius"/>
    </source>
</evidence>
<dbReference type="EMBL" id="GL832956">
    <property type="protein sequence ID" value="EGD76291.1"/>
    <property type="molecule type" value="Genomic_DNA"/>
</dbReference>
<dbReference type="GO" id="GO:0071949">
    <property type="term" value="F:FAD binding"/>
    <property type="evidence" value="ECO:0007669"/>
    <property type="project" value="InterPro"/>
</dbReference>
<dbReference type="EC" id="5.2.1.8" evidence="9"/>
<evidence type="ECO:0000256" key="9">
    <source>
        <dbReference type="PROSITE-ProRule" id="PRU00277"/>
    </source>
</evidence>
<gene>
    <name evidence="14" type="ORF">PTSG_00994</name>
</gene>
<dbReference type="SUPFAM" id="SSF56176">
    <property type="entry name" value="FAD-binding/transporter-associated domain-like"/>
    <property type="match status" value="1"/>
</dbReference>
<keyword evidence="15" id="KW-1185">Reference proteome</keyword>
<dbReference type="GO" id="GO:0016020">
    <property type="term" value="C:membrane"/>
    <property type="evidence" value="ECO:0007669"/>
    <property type="project" value="UniProtKB-SubCell"/>
</dbReference>
<dbReference type="FunCoup" id="F2TY32">
    <property type="interactions" value="589"/>
</dbReference>
<comment type="catalytic activity">
    <reaction evidence="1 9">
        <text>[protein]-peptidylproline (omega=180) = [protein]-peptidylproline (omega=0)</text>
        <dbReference type="Rhea" id="RHEA:16237"/>
        <dbReference type="Rhea" id="RHEA-COMP:10747"/>
        <dbReference type="Rhea" id="RHEA-COMP:10748"/>
        <dbReference type="ChEBI" id="CHEBI:83833"/>
        <dbReference type="ChEBI" id="CHEBI:83834"/>
        <dbReference type="EC" id="5.2.1.8"/>
    </reaction>
</comment>
<dbReference type="SMART" id="SM00028">
    <property type="entry name" value="TPR"/>
    <property type="match status" value="3"/>
</dbReference>
<dbReference type="InterPro" id="IPR006094">
    <property type="entry name" value="Oxid_FAD_bind_N"/>
</dbReference>
<evidence type="ECO:0000256" key="5">
    <source>
        <dbReference type="ARBA" id="ARBA00023002"/>
    </source>
</evidence>
<evidence type="ECO:0000256" key="7">
    <source>
        <dbReference type="ARBA" id="ARBA00023136"/>
    </source>
</evidence>
<feature type="transmembrane region" description="Helical" evidence="11">
    <location>
        <begin position="33"/>
        <end position="53"/>
    </location>
</feature>
<dbReference type="InParanoid" id="F2TY32"/>
<dbReference type="InterPro" id="IPR046357">
    <property type="entry name" value="PPIase_dom_sf"/>
</dbReference>
<feature type="domain" description="PPIase FKBP-type" evidence="12">
    <location>
        <begin position="444"/>
        <end position="532"/>
    </location>
</feature>
<evidence type="ECO:0000256" key="8">
    <source>
        <dbReference type="ARBA" id="ARBA00023235"/>
    </source>
</evidence>
<feature type="domain" description="FAD-binding PCMH-type" evidence="13">
    <location>
        <begin position="61"/>
        <end position="240"/>
    </location>
</feature>
<dbReference type="InterPro" id="IPR019734">
    <property type="entry name" value="TPR_rpt"/>
</dbReference>
<evidence type="ECO:0000256" key="6">
    <source>
        <dbReference type="ARBA" id="ARBA00023110"/>
    </source>
</evidence>
<evidence type="ECO:0000259" key="12">
    <source>
        <dbReference type="PROSITE" id="PS50059"/>
    </source>
</evidence>
<feature type="domain" description="PPIase FKBP-type" evidence="12">
    <location>
        <begin position="562"/>
        <end position="649"/>
    </location>
</feature>
<evidence type="ECO:0000313" key="15">
    <source>
        <dbReference type="Proteomes" id="UP000007799"/>
    </source>
</evidence>
<evidence type="ECO:0000259" key="13">
    <source>
        <dbReference type="PROSITE" id="PS51387"/>
    </source>
</evidence>
<dbReference type="SUPFAM" id="SSF54534">
    <property type="entry name" value="FKBP-like"/>
    <property type="match status" value="2"/>
</dbReference>
<dbReference type="KEGG" id="sre:PTSG_00994"/>
<dbReference type="PROSITE" id="PS51387">
    <property type="entry name" value="FAD_PCMH"/>
    <property type="match status" value="1"/>
</dbReference>
<dbReference type="eggNOG" id="KOG1262">
    <property type="taxonomic scope" value="Eukaryota"/>
</dbReference>
<evidence type="ECO:0000256" key="4">
    <source>
        <dbReference type="ARBA" id="ARBA00022989"/>
    </source>
</evidence>
<dbReference type="GO" id="GO:0000246">
    <property type="term" value="F:Delta24(24-1) sterol reductase activity"/>
    <property type="evidence" value="ECO:0007669"/>
    <property type="project" value="TreeGrafter"/>
</dbReference>
<dbReference type="eggNOG" id="KOG0543">
    <property type="taxonomic scope" value="Eukaryota"/>
</dbReference>
<organism evidence="15">
    <name type="scientific">Salpingoeca rosetta (strain ATCC 50818 / BSB-021)</name>
    <dbReference type="NCBI Taxonomy" id="946362"/>
    <lineage>
        <taxon>Eukaryota</taxon>
        <taxon>Choanoflagellata</taxon>
        <taxon>Craspedida</taxon>
        <taxon>Salpingoecidae</taxon>
        <taxon>Salpingoeca</taxon>
    </lineage>
</organism>
<dbReference type="PANTHER" id="PTHR10801">
    <property type="entry name" value="24-DEHYDROCHOLESTEROL REDUCTASE"/>
    <property type="match status" value="1"/>
</dbReference>
<feature type="coiled-coil region" evidence="10">
    <location>
        <begin position="779"/>
        <end position="806"/>
    </location>
</feature>
<dbReference type="AlphaFoldDB" id="F2TY32"/>
<dbReference type="InterPro" id="IPR036318">
    <property type="entry name" value="FAD-bd_PCMH-like_sf"/>
</dbReference>
<dbReference type="Pfam" id="PF01565">
    <property type="entry name" value="FAD_binding_4"/>
    <property type="match status" value="1"/>
</dbReference>
<dbReference type="InterPro" id="IPR016169">
    <property type="entry name" value="FAD-bd_PCMH_sub2"/>
</dbReference>
<dbReference type="GO" id="GO:0005737">
    <property type="term" value="C:cytoplasm"/>
    <property type="evidence" value="ECO:0007669"/>
    <property type="project" value="TreeGrafter"/>
</dbReference>
<sequence>MTVLDLMLSAFDRVNKALGLDKGLAYIVTNHRWIVVIFFLMPVSLVMNSYLYLKALMALKLGQINDRSVEQHKARVQTVVKAIHKWKAADDGTKLCTARPGWLAMSLRMAKYKKTHTGIPVGHLSNVIKIDRENMTLFVEPNVTMGQITATLNPLGLTLPVLPELDVLTVGGLICGVGVETSSHKYGLFQHCCTKFEIVMASGEVKTCSKDENPDLFQAIPWSHGTLGFLVGAELKIVPAKKFVKLEYLPYTSRSEWLQAFAEATQSNDDFVETLAYGPDKFVLMRGTMTDEFIPEKVNKIGKWYKRWFYTHVRDFLSSGPGLEYIPLRDYYHRHTVSLFWEMQDIITFGNDAWFRYLFGWMMPPNHSVLKRTQTEELRKLYEMHHVVQDMLVPLSKLGETLDVQDEQFGVYPLWICPMRIFAEDAGFIKPTDEGEEMEIPGPGAKVNVHYTGTLLSGKKFDSSRDRGEPFNFTLGQGSVIKGWEEGVATMRVGERATLTIKSEKAYGERGAGTDIPPNATLNFDIELLSFTDMDDVSDAKDGSIMKKLLHKAEGYKRPKELMNVKVHYKLYTDDKVFKDTFGGEPEAVVVDDAQLFEGFDTALKTMSLGEKARFVFKAAQAYGVHGNEALGIPPHTDIKADVELVELDPEFKDTWEMGPEEQLEAAEKRKAAGTELFKQGEYARARKRYEAAASYLSTVHKMSDEQKSQASEKKMLCQLNVAQCALKLKDYGAAVDFATRALEADPANVKGLFRRATANFSLGKWEDAKHDVEAALAADAANAACLKLHKRIKAAEAQHAAKEKKMFAGMFDKMAGKS</sequence>
<keyword evidence="4 11" id="KW-1133">Transmembrane helix</keyword>
<dbReference type="PROSITE" id="PS50059">
    <property type="entry name" value="FKBP_PPIASE"/>
    <property type="match status" value="2"/>
</dbReference>
<reference evidence="14" key="1">
    <citation type="submission" date="2009-08" db="EMBL/GenBank/DDBJ databases">
        <title>Annotation of Salpingoeca rosetta.</title>
        <authorList>
            <consortium name="The Broad Institute Genome Sequencing Platform"/>
            <person name="Russ C."/>
            <person name="Cuomo C."/>
            <person name="Burger G."/>
            <person name="Gray M.W."/>
            <person name="Holland P.W.H."/>
            <person name="King N."/>
            <person name="Lang F.B.F."/>
            <person name="Roger A.J."/>
            <person name="Ruiz-Trillo I."/>
            <person name="Young S.K."/>
            <person name="Zeng Q."/>
            <person name="Gargeya S."/>
            <person name="Alvarado L."/>
            <person name="Berlin A."/>
            <person name="Chapman S.B."/>
            <person name="Chen Z."/>
            <person name="Freedman E."/>
            <person name="Gellesch M."/>
            <person name="Goldberg J."/>
            <person name="Griggs A."/>
            <person name="Gujja S."/>
            <person name="Heilman E."/>
            <person name="Heiman D."/>
            <person name="Howarth C."/>
            <person name="Mehta T."/>
            <person name="Neiman D."/>
            <person name="Pearson M."/>
            <person name="Roberts A."/>
            <person name="Saif S."/>
            <person name="Shea T."/>
            <person name="Shenoy N."/>
            <person name="Sisk P."/>
            <person name="Stolte C."/>
            <person name="Sykes S."/>
            <person name="White J."/>
            <person name="Yandava C."/>
            <person name="Haas B."/>
            <person name="Nusbaum C."/>
            <person name="Birren B."/>
        </authorList>
    </citation>
    <scope>NUCLEOTIDE SEQUENCE [LARGE SCALE GENOMIC DNA]</scope>
    <source>
        <strain evidence="14">ATCC 50818</strain>
    </source>
</reference>
<dbReference type="STRING" id="946362.F2TY32"/>
<dbReference type="Gene3D" id="3.30.465.10">
    <property type="match status" value="1"/>
</dbReference>
<dbReference type="Pfam" id="PF00254">
    <property type="entry name" value="FKBP_C"/>
    <property type="match status" value="2"/>
</dbReference>
<evidence type="ECO:0000256" key="10">
    <source>
        <dbReference type="SAM" id="Coils"/>
    </source>
</evidence>
<keyword evidence="6 9" id="KW-0697">Rotamase</keyword>
<evidence type="ECO:0000256" key="2">
    <source>
        <dbReference type="ARBA" id="ARBA00004167"/>
    </source>
</evidence>
<keyword evidence="7 11" id="KW-0472">Membrane</keyword>
<dbReference type="InterPro" id="IPR016166">
    <property type="entry name" value="FAD-bd_PCMH"/>
</dbReference>
<dbReference type="Proteomes" id="UP000007799">
    <property type="component" value="Unassembled WGS sequence"/>
</dbReference>
<dbReference type="GeneID" id="16079061"/>
<evidence type="ECO:0000256" key="3">
    <source>
        <dbReference type="ARBA" id="ARBA00022692"/>
    </source>
</evidence>
<dbReference type="FunFam" id="3.10.50.40:FF:000025">
    <property type="entry name" value="Peptidylprolyl isomerase"/>
    <property type="match status" value="1"/>
</dbReference>
<dbReference type="GO" id="GO:0008202">
    <property type="term" value="P:steroid metabolic process"/>
    <property type="evidence" value="ECO:0007669"/>
    <property type="project" value="TreeGrafter"/>
</dbReference>
<evidence type="ECO:0000256" key="1">
    <source>
        <dbReference type="ARBA" id="ARBA00000971"/>
    </source>
</evidence>
<dbReference type="PANTHER" id="PTHR10801:SF0">
    <property type="entry name" value="DELTA(24)-STEROL REDUCTASE"/>
    <property type="match status" value="1"/>
</dbReference>